<proteinExistence type="inferred from homology"/>
<evidence type="ECO:0000313" key="10">
    <source>
        <dbReference type="EMBL" id="HIX45725.1"/>
    </source>
</evidence>
<dbReference type="PROSITE" id="PS51330">
    <property type="entry name" value="DHFR_2"/>
    <property type="match status" value="1"/>
</dbReference>
<dbReference type="EC" id="1.5.1.3" evidence="3 8"/>
<comment type="caution">
    <text evidence="10">The sequence shown here is derived from an EMBL/GenBank/DDBJ whole genome shotgun (WGS) entry which is preliminary data.</text>
</comment>
<comment type="function">
    <text evidence="7 8">Key enzyme in folate metabolism. Catalyzes an essential reaction for de novo glycine and purine synthesis, and for DNA precursor synthesis.</text>
</comment>
<feature type="domain" description="DHFR" evidence="9">
    <location>
        <begin position="3"/>
        <end position="163"/>
    </location>
</feature>
<dbReference type="PANTHER" id="PTHR48069:SF3">
    <property type="entry name" value="DIHYDROFOLATE REDUCTASE"/>
    <property type="match status" value="1"/>
</dbReference>
<evidence type="ECO:0000256" key="1">
    <source>
        <dbReference type="ARBA" id="ARBA00004903"/>
    </source>
</evidence>
<keyword evidence="4 8" id="KW-0554">One-carbon metabolism</keyword>
<dbReference type="CDD" id="cd00209">
    <property type="entry name" value="DHFR"/>
    <property type="match status" value="1"/>
</dbReference>
<gene>
    <name evidence="10" type="ORF">H9982_05850</name>
</gene>
<evidence type="ECO:0000256" key="7">
    <source>
        <dbReference type="ARBA" id="ARBA00025067"/>
    </source>
</evidence>
<protein>
    <recommendedName>
        <fullName evidence="3 8">Dihydrofolate reductase</fullName>
        <ecNumber evidence="3 8">1.5.1.3</ecNumber>
    </recommendedName>
</protein>
<accession>A0A9D1VRL1</accession>
<dbReference type="GO" id="GO:0005829">
    <property type="term" value="C:cytosol"/>
    <property type="evidence" value="ECO:0007669"/>
    <property type="project" value="TreeGrafter"/>
</dbReference>
<comment type="catalytic activity">
    <reaction evidence="8">
        <text>(6S)-5,6,7,8-tetrahydrofolate + NADP(+) = 7,8-dihydrofolate + NADPH + H(+)</text>
        <dbReference type="Rhea" id="RHEA:15009"/>
        <dbReference type="ChEBI" id="CHEBI:15378"/>
        <dbReference type="ChEBI" id="CHEBI:57451"/>
        <dbReference type="ChEBI" id="CHEBI:57453"/>
        <dbReference type="ChEBI" id="CHEBI:57783"/>
        <dbReference type="ChEBI" id="CHEBI:58349"/>
        <dbReference type="EC" id="1.5.1.3"/>
    </reaction>
</comment>
<evidence type="ECO:0000256" key="8">
    <source>
        <dbReference type="PIRNR" id="PIRNR000194"/>
    </source>
</evidence>
<keyword evidence="6 8" id="KW-0560">Oxidoreductase</keyword>
<dbReference type="Gene3D" id="3.40.430.10">
    <property type="entry name" value="Dihydrofolate Reductase, subunit A"/>
    <property type="match status" value="1"/>
</dbReference>
<evidence type="ECO:0000256" key="4">
    <source>
        <dbReference type="ARBA" id="ARBA00022563"/>
    </source>
</evidence>
<dbReference type="Pfam" id="PF00186">
    <property type="entry name" value="DHFR_1"/>
    <property type="match status" value="1"/>
</dbReference>
<dbReference type="AlphaFoldDB" id="A0A9D1VRL1"/>
<dbReference type="GO" id="GO:0006730">
    <property type="term" value="P:one-carbon metabolic process"/>
    <property type="evidence" value="ECO:0007669"/>
    <property type="project" value="UniProtKB-KW"/>
</dbReference>
<dbReference type="PANTHER" id="PTHR48069">
    <property type="entry name" value="DIHYDROFOLATE REDUCTASE"/>
    <property type="match status" value="1"/>
</dbReference>
<evidence type="ECO:0000256" key="6">
    <source>
        <dbReference type="ARBA" id="ARBA00023002"/>
    </source>
</evidence>
<dbReference type="InterPro" id="IPR012259">
    <property type="entry name" value="DHFR"/>
</dbReference>
<dbReference type="EMBL" id="DXFB01000151">
    <property type="protein sequence ID" value="HIX45725.1"/>
    <property type="molecule type" value="Genomic_DNA"/>
</dbReference>
<reference evidence="10" key="2">
    <citation type="submission" date="2021-04" db="EMBL/GenBank/DDBJ databases">
        <authorList>
            <person name="Gilroy R."/>
        </authorList>
    </citation>
    <scope>NUCLEOTIDE SEQUENCE</scope>
    <source>
        <strain evidence="10">ChiHjej12B11-16260</strain>
    </source>
</reference>
<sequence>MPTLSLIAAIAADGGIGKGQQLLCHLPNDLKHFKTLTMGHTIVMGRNTYESLPKGALPGRTNVVVTHNPAARWENVRTETDIESALSADGKEEEIFIIGGATLYEQTIARADKLYITHIYHTFPEADRFFPAIDTRVWQETAREEMTADERHPYNYAFVTYERR</sequence>
<evidence type="ECO:0000256" key="3">
    <source>
        <dbReference type="ARBA" id="ARBA00012856"/>
    </source>
</evidence>
<dbReference type="InterPro" id="IPR001796">
    <property type="entry name" value="DHFR_dom"/>
</dbReference>
<dbReference type="PRINTS" id="PR00070">
    <property type="entry name" value="DHFR"/>
</dbReference>
<dbReference type="Proteomes" id="UP000824246">
    <property type="component" value="Unassembled WGS sequence"/>
</dbReference>
<evidence type="ECO:0000259" key="9">
    <source>
        <dbReference type="PROSITE" id="PS51330"/>
    </source>
</evidence>
<dbReference type="GO" id="GO:0046655">
    <property type="term" value="P:folic acid metabolic process"/>
    <property type="evidence" value="ECO:0007669"/>
    <property type="project" value="TreeGrafter"/>
</dbReference>
<dbReference type="GO" id="GO:0070401">
    <property type="term" value="F:NADP+ binding"/>
    <property type="evidence" value="ECO:0007669"/>
    <property type="project" value="UniProtKB-ARBA"/>
</dbReference>
<comment type="similarity">
    <text evidence="2 8">Belongs to the dihydrofolate reductase family.</text>
</comment>
<comment type="pathway">
    <text evidence="1 8">Cofactor biosynthesis; tetrahydrofolate biosynthesis; 5,6,7,8-tetrahydrofolate from 7,8-dihydrofolate: step 1/1.</text>
</comment>
<keyword evidence="5 8" id="KW-0521">NADP</keyword>
<dbReference type="GO" id="GO:0004146">
    <property type="term" value="F:dihydrofolate reductase activity"/>
    <property type="evidence" value="ECO:0007669"/>
    <property type="project" value="UniProtKB-EC"/>
</dbReference>
<evidence type="ECO:0000256" key="5">
    <source>
        <dbReference type="ARBA" id="ARBA00022857"/>
    </source>
</evidence>
<name>A0A9D1VRL1_9BACT</name>
<dbReference type="GO" id="GO:0046654">
    <property type="term" value="P:tetrahydrofolate biosynthetic process"/>
    <property type="evidence" value="ECO:0007669"/>
    <property type="project" value="InterPro"/>
</dbReference>
<evidence type="ECO:0000313" key="11">
    <source>
        <dbReference type="Proteomes" id="UP000824246"/>
    </source>
</evidence>
<organism evidence="10 11">
    <name type="scientific">Candidatus Barnesiella excrementipullorum</name>
    <dbReference type="NCBI Taxonomy" id="2838479"/>
    <lineage>
        <taxon>Bacteria</taxon>
        <taxon>Pseudomonadati</taxon>
        <taxon>Bacteroidota</taxon>
        <taxon>Bacteroidia</taxon>
        <taxon>Bacteroidales</taxon>
        <taxon>Barnesiellaceae</taxon>
        <taxon>Barnesiella</taxon>
    </lineage>
</organism>
<dbReference type="GO" id="GO:0046452">
    <property type="term" value="P:dihydrofolate metabolic process"/>
    <property type="evidence" value="ECO:0007669"/>
    <property type="project" value="TreeGrafter"/>
</dbReference>
<dbReference type="PIRSF" id="PIRSF000194">
    <property type="entry name" value="DHFR"/>
    <property type="match status" value="1"/>
</dbReference>
<dbReference type="SUPFAM" id="SSF53597">
    <property type="entry name" value="Dihydrofolate reductase-like"/>
    <property type="match status" value="1"/>
</dbReference>
<evidence type="ECO:0000256" key="2">
    <source>
        <dbReference type="ARBA" id="ARBA00009539"/>
    </source>
</evidence>
<dbReference type="FunFam" id="3.40.430.10:FF:000001">
    <property type="entry name" value="Dihydrofolate reductase"/>
    <property type="match status" value="1"/>
</dbReference>
<reference evidence="10" key="1">
    <citation type="journal article" date="2021" name="PeerJ">
        <title>Extensive microbial diversity within the chicken gut microbiome revealed by metagenomics and culture.</title>
        <authorList>
            <person name="Gilroy R."/>
            <person name="Ravi A."/>
            <person name="Getino M."/>
            <person name="Pursley I."/>
            <person name="Horton D.L."/>
            <person name="Alikhan N.F."/>
            <person name="Baker D."/>
            <person name="Gharbi K."/>
            <person name="Hall N."/>
            <person name="Watson M."/>
            <person name="Adriaenssens E.M."/>
            <person name="Foster-Nyarko E."/>
            <person name="Jarju S."/>
            <person name="Secka A."/>
            <person name="Antonio M."/>
            <person name="Oren A."/>
            <person name="Chaudhuri R.R."/>
            <person name="La Ragione R."/>
            <person name="Hildebrand F."/>
            <person name="Pallen M.J."/>
        </authorList>
    </citation>
    <scope>NUCLEOTIDE SEQUENCE</scope>
    <source>
        <strain evidence="10">ChiHjej12B11-16260</strain>
    </source>
</reference>
<dbReference type="InterPro" id="IPR024072">
    <property type="entry name" value="DHFR-like_dom_sf"/>
</dbReference>